<protein>
    <recommendedName>
        <fullName evidence="1">CS domain-containing protein</fullName>
    </recommendedName>
</protein>
<evidence type="ECO:0000313" key="2">
    <source>
        <dbReference type="EMBL" id="CAE7392347.1"/>
    </source>
</evidence>
<dbReference type="Proteomes" id="UP000649617">
    <property type="component" value="Unassembled WGS sequence"/>
</dbReference>
<sequence length="223" mass="26240">MTQESFQFELVEEVDEDLKELKILLSCCQCPGNRRRLELAICEFEVTLRAKRTWAWFPLKSYEWSGFEYESPVITLDFHVPGAGTLPNEDIHCDFRTDSFDLKIWNVEWPEDPGVKYHHRVRKTRLMRDIEPQRCSVEAVGHHVYVKLQKVYDPRHGYCAWPDLAAGSKRKPFKYREDAPDGGLMDFLEGEYEKYEGYDGFRYDIGKAMEQVHRCEPVSGFLD</sequence>
<dbReference type="PROSITE" id="PS51203">
    <property type="entry name" value="CS"/>
    <property type="match status" value="1"/>
</dbReference>
<dbReference type="OrthoDB" id="441770at2759"/>
<gene>
    <name evidence="2" type="ORF">SPIL2461_LOCUS9629</name>
</gene>
<dbReference type="EMBL" id="CAJNIZ010017002">
    <property type="protein sequence ID" value="CAE7392347.1"/>
    <property type="molecule type" value="Genomic_DNA"/>
</dbReference>
<accession>A0A812QKU2</accession>
<dbReference type="Gene3D" id="2.60.40.790">
    <property type="match status" value="1"/>
</dbReference>
<reference evidence="2" key="1">
    <citation type="submission" date="2021-02" db="EMBL/GenBank/DDBJ databases">
        <authorList>
            <person name="Dougan E. K."/>
            <person name="Rhodes N."/>
            <person name="Thang M."/>
            <person name="Chan C."/>
        </authorList>
    </citation>
    <scope>NUCLEOTIDE SEQUENCE</scope>
</reference>
<dbReference type="AlphaFoldDB" id="A0A812QKU2"/>
<dbReference type="SUPFAM" id="SSF49764">
    <property type="entry name" value="HSP20-like chaperones"/>
    <property type="match status" value="1"/>
</dbReference>
<dbReference type="InterPro" id="IPR007052">
    <property type="entry name" value="CS_dom"/>
</dbReference>
<proteinExistence type="predicted"/>
<evidence type="ECO:0000259" key="1">
    <source>
        <dbReference type="PROSITE" id="PS51203"/>
    </source>
</evidence>
<keyword evidence="3" id="KW-1185">Reference proteome</keyword>
<dbReference type="InterPro" id="IPR008978">
    <property type="entry name" value="HSP20-like_chaperone"/>
</dbReference>
<name>A0A812QKU2_SYMPI</name>
<comment type="caution">
    <text evidence="2">The sequence shown here is derived from an EMBL/GenBank/DDBJ whole genome shotgun (WGS) entry which is preliminary data.</text>
</comment>
<feature type="domain" description="CS" evidence="1">
    <location>
        <begin position="57"/>
        <end position="165"/>
    </location>
</feature>
<organism evidence="2 3">
    <name type="scientific">Symbiodinium pilosum</name>
    <name type="common">Dinoflagellate</name>
    <dbReference type="NCBI Taxonomy" id="2952"/>
    <lineage>
        <taxon>Eukaryota</taxon>
        <taxon>Sar</taxon>
        <taxon>Alveolata</taxon>
        <taxon>Dinophyceae</taxon>
        <taxon>Suessiales</taxon>
        <taxon>Symbiodiniaceae</taxon>
        <taxon>Symbiodinium</taxon>
    </lineage>
</organism>
<evidence type="ECO:0000313" key="3">
    <source>
        <dbReference type="Proteomes" id="UP000649617"/>
    </source>
</evidence>